<protein>
    <recommendedName>
        <fullName evidence="2">Alpha/beta hydrolase fold-3 domain-containing protein</fullName>
    </recommendedName>
</protein>
<sequence>MAEYAHLSEPDPEFAAAAPSLMTPRESQAELTEADIPAMRERYQTTLLPMIQEKRRPQLPPESSYAVTDHHIDVGDGVKILARCVVPTSPTATLPLLISMHGGGFFFGDVGMNDYYLRIISVELGVVTVNIDYRLSPEHRFPTGLNDCYAVVKYIAEFPERFSADLSKGFIIQGGSSGANFATVIAHRALKDPFFKDHPYFTGQVLSIPLVIHPDAYPEEFKPVLLSVEQNKDAPLFSKSDLIICAKMYAAPPTDPEMSPLLYPSHQGLPPTYMQVCGMDPLRDEGLLYEKMLKKDGIETKLDIYPGVPHGFNGVAENITASKKWEQDYRDGIRWLLQKCQ</sequence>
<keyword evidence="1" id="KW-0378">Hydrolase</keyword>
<evidence type="ECO:0000313" key="4">
    <source>
        <dbReference type="Proteomes" id="UP001498398"/>
    </source>
</evidence>
<accession>A0ABR1IX79</accession>
<dbReference type="Gene3D" id="3.40.50.1820">
    <property type="entry name" value="alpha/beta hydrolase"/>
    <property type="match status" value="1"/>
</dbReference>
<dbReference type="PANTHER" id="PTHR48081:SF8">
    <property type="entry name" value="ALPHA_BETA HYDROLASE FOLD-3 DOMAIN-CONTAINING PROTEIN-RELATED"/>
    <property type="match status" value="1"/>
</dbReference>
<organism evidence="3 4">
    <name type="scientific">Marasmiellus scandens</name>
    <dbReference type="NCBI Taxonomy" id="2682957"/>
    <lineage>
        <taxon>Eukaryota</taxon>
        <taxon>Fungi</taxon>
        <taxon>Dikarya</taxon>
        <taxon>Basidiomycota</taxon>
        <taxon>Agaricomycotina</taxon>
        <taxon>Agaricomycetes</taxon>
        <taxon>Agaricomycetidae</taxon>
        <taxon>Agaricales</taxon>
        <taxon>Marasmiineae</taxon>
        <taxon>Omphalotaceae</taxon>
        <taxon>Marasmiellus</taxon>
    </lineage>
</organism>
<proteinExistence type="predicted"/>
<gene>
    <name evidence="3" type="ORF">VKT23_015675</name>
</gene>
<feature type="domain" description="Alpha/beta hydrolase fold-3" evidence="2">
    <location>
        <begin position="98"/>
        <end position="312"/>
    </location>
</feature>
<evidence type="ECO:0000313" key="3">
    <source>
        <dbReference type="EMBL" id="KAK7443502.1"/>
    </source>
</evidence>
<dbReference type="EMBL" id="JBANRG010000054">
    <property type="protein sequence ID" value="KAK7443502.1"/>
    <property type="molecule type" value="Genomic_DNA"/>
</dbReference>
<evidence type="ECO:0000256" key="1">
    <source>
        <dbReference type="ARBA" id="ARBA00022801"/>
    </source>
</evidence>
<dbReference type="Proteomes" id="UP001498398">
    <property type="component" value="Unassembled WGS sequence"/>
</dbReference>
<evidence type="ECO:0000259" key="2">
    <source>
        <dbReference type="Pfam" id="PF07859"/>
    </source>
</evidence>
<comment type="caution">
    <text evidence="3">The sequence shown here is derived from an EMBL/GenBank/DDBJ whole genome shotgun (WGS) entry which is preliminary data.</text>
</comment>
<dbReference type="InterPro" id="IPR013094">
    <property type="entry name" value="AB_hydrolase_3"/>
</dbReference>
<name>A0ABR1IX79_9AGAR</name>
<keyword evidence="4" id="KW-1185">Reference proteome</keyword>
<dbReference type="SUPFAM" id="SSF53474">
    <property type="entry name" value="alpha/beta-Hydrolases"/>
    <property type="match status" value="1"/>
</dbReference>
<reference evidence="3 4" key="1">
    <citation type="submission" date="2024-01" db="EMBL/GenBank/DDBJ databases">
        <title>A draft genome for the cacao thread blight pathogen Marasmiellus scandens.</title>
        <authorList>
            <person name="Baruah I.K."/>
            <person name="Leung J."/>
            <person name="Bukari Y."/>
            <person name="Amoako-Attah I."/>
            <person name="Meinhardt L.W."/>
            <person name="Bailey B.A."/>
            <person name="Cohen S.P."/>
        </authorList>
    </citation>
    <scope>NUCLEOTIDE SEQUENCE [LARGE SCALE GENOMIC DNA]</scope>
    <source>
        <strain evidence="3 4">GH-19</strain>
    </source>
</reference>
<dbReference type="InterPro" id="IPR050300">
    <property type="entry name" value="GDXG_lipolytic_enzyme"/>
</dbReference>
<dbReference type="InterPro" id="IPR029058">
    <property type="entry name" value="AB_hydrolase_fold"/>
</dbReference>
<dbReference type="PANTHER" id="PTHR48081">
    <property type="entry name" value="AB HYDROLASE SUPERFAMILY PROTEIN C4A8.06C"/>
    <property type="match status" value="1"/>
</dbReference>
<dbReference type="Pfam" id="PF07859">
    <property type="entry name" value="Abhydrolase_3"/>
    <property type="match status" value="1"/>
</dbReference>